<evidence type="ECO:0000313" key="1">
    <source>
        <dbReference type="EnsemblPlants" id="QL08p041204:mrna:CDS:1"/>
    </source>
</evidence>
<sequence length="112" mass="12485">MNPMEAVALCDHNNKENIPPSKHTNPVPVNVQSFKKSTKRRILRKPLADITNLFNNSAQLRADQESSNSLVPTCTTFASACASKSRKRKALELEEIDPVQVTSSMSLRMGFR</sequence>
<evidence type="ECO:0000313" key="2">
    <source>
        <dbReference type="Proteomes" id="UP000594261"/>
    </source>
</evidence>
<reference evidence="1 2" key="1">
    <citation type="journal article" date="2016" name="G3 (Bethesda)">
        <title>First Draft Assembly and Annotation of the Genome of a California Endemic Oak Quercus lobata Nee (Fagaceae).</title>
        <authorList>
            <person name="Sork V.L."/>
            <person name="Fitz-Gibbon S.T."/>
            <person name="Puiu D."/>
            <person name="Crepeau M."/>
            <person name="Gugger P.F."/>
            <person name="Sherman R."/>
            <person name="Stevens K."/>
            <person name="Langley C.H."/>
            <person name="Pellegrini M."/>
            <person name="Salzberg S.L."/>
        </authorList>
    </citation>
    <scope>NUCLEOTIDE SEQUENCE [LARGE SCALE GENOMIC DNA]</scope>
    <source>
        <strain evidence="1 2">cv. SW786</strain>
    </source>
</reference>
<dbReference type="InParanoid" id="A0A7N2ME93"/>
<reference evidence="1" key="2">
    <citation type="submission" date="2021-01" db="UniProtKB">
        <authorList>
            <consortium name="EnsemblPlants"/>
        </authorList>
    </citation>
    <scope>IDENTIFICATION</scope>
</reference>
<organism evidence="1 2">
    <name type="scientific">Quercus lobata</name>
    <name type="common">Valley oak</name>
    <dbReference type="NCBI Taxonomy" id="97700"/>
    <lineage>
        <taxon>Eukaryota</taxon>
        <taxon>Viridiplantae</taxon>
        <taxon>Streptophyta</taxon>
        <taxon>Embryophyta</taxon>
        <taxon>Tracheophyta</taxon>
        <taxon>Spermatophyta</taxon>
        <taxon>Magnoliopsida</taxon>
        <taxon>eudicotyledons</taxon>
        <taxon>Gunneridae</taxon>
        <taxon>Pentapetalae</taxon>
        <taxon>rosids</taxon>
        <taxon>fabids</taxon>
        <taxon>Fagales</taxon>
        <taxon>Fagaceae</taxon>
        <taxon>Quercus</taxon>
    </lineage>
</organism>
<dbReference type="Gramene" id="QL08p041204:mrna">
    <property type="protein sequence ID" value="QL08p041204:mrna:CDS:1"/>
    <property type="gene ID" value="QL08p041204"/>
</dbReference>
<dbReference type="EnsemblPlants" id="QL08p041204:mrna">
    <property type="protein sequence ID" value="QL08p041204:mrna:CDS:1"/>
    <property type="gene ID" value="QL08p041204"/>
</dbReference>
<accession>A0A7N2ME93</accession>
<protein>
    <submittedName>
        <fullName evidence="1">Uncharacterized protein</fullName>
    </submittedName>
</protein>
<dbReference type="AlphaFoldDB" id="A0A7N2ME93"/>
<dbReference type="EMBL" id="LRBV02000008">
    <property type="status" value="NOT_ANNOTATED_CDS"/>
    <property type="molecule type" value="Genomic_DNA"/>
</dbReference>
<dbReference type="Proteomes" id="UP000594261">
    <property type="component" value="Chromosome 8"/>
</dbReference>
<keyword evidence="2" id="KW-1185">Reference proteome</keyword>
<name>A0A7N2ME93_QUELO</name>
<proteinExistence type="predicted"/>